<dbReference type="Proteomes" id="UP000324222">
    <property type="component" value="Unassembled WGS sequence"/>
</dbReference>
<reference evidence="2 3" key="1">
    <citation type="submission" date="2019-05" db="EMBL/GenBank/DDBJ databases">
        <title>Another draft genome of Portunus trituberculatus and its Hox gene families provides insights of decapod evolution.</title>
        <authorList>
            <person name="Jeong J.-H."/>
            <person name="Song I."/>
            <person name="Kim S."/>
            <person name="Choi T."/>
            <person name="Kim D."/>
            <person name="Ryu S."/>
            <person name="Kim W."/>
        </authorList>
    </citation>
    <scope>NUCLEOTIDE SEQUENCE [LARGE SCALE GENOMIC DNA]</scope>
    <source>
        <tissue evidence="2">Muscle</tissue>
    </source>
</reference>
<keyword evidence="3" id="KW-1185">Reference proteome</keyword>
<feature type="compositionally biased region" description="Basic and acidic residues" evidence="1">
    <location>
        <begin position="1"/>
        <end position="19"/>
    </location>
</feature>
<gene>
    <name evidence="2" type="ORF">E2C01_027293</name>
</gene>
<comment type="caution">
    <text evidence="2">The sequence shown here is derived from an EMBL/GenBank/DDBJ whole genome shotgun (WGS) entry which is preliminary data.</text>
</comment>
<protein>
    <submittedName>
        <fullName evidence="2">Uncharacterized protein</fullName>
    </submittedName>
</protein>
<evidence type="ECO:0000313" key="2">
    <source>
        <dbReference type="EMBL" id="MPC33925.1"/>
    </source>
</evidence>
<proteinExistence type="predicted"/>
<evidence type="ECO:0000313" key="3">
    <source>
        <dbReference type="Proteomes" id="UP000324222"/>
    </source>
</evidence>
<feature type="compositionally biased region" description="Pro residues" evidence="1">
    <location>
        <begin position="48"/>
        <end position="61"/>
    </location>
</feature>
<dbReference type="EMBL" id="VSRR010002940">
    <property type="protein sequence ID" value="MPC33925.1"/>
    <property type="molecule type" value="Genomic_DNA"/>
</dbReference>
<organism evidence="2 3">
    <name type="scientific">Portunus trituberculatus</name>
    <name type="common">Swimming crab</name>
    <name type="synonym">Neptunus trituberculatus</name>
    <dbReference type="NCBI Taxonomy" id="210409"/>
    <lineage>
        <taxon>Eukaryota</taxon>
        <taxon>Metazoa</taxon>
        <taxon>Ecdysozoa</taxon>
        <taxon>Arthropoda</taxon>
        <taxon>Crustacea</taxon>
        <taxon>Multicrustacea</taxon>
        <taxon>Malacostraca</taxon>
        <taxon>Eumalacostraca</taxon>
        <taxon>Eucarida</taxon>
        <taxon>Decapoda</taxon>
        <taxon>Pleocyemata</taxon>
        <taxon>Brachyura</taxon>
        <taxon>Eubrachyura</taxon>
        <taxon>Portunoidea</taxon>
        <taxon>Portunidae</taxon>
        <taxon>Portuninae</taxon>
        <taxon>Portunus</taxon>
    </lineage>
</organism>
<feature type="region of interest" description="Disordered" evidence="1">
    <location>
        <begin position="1"/>
        <end position="81"/>
    </location>
</feature>
<dbReference type="AlphaFoldDB" id="A0A5B7EKG3"/>
<accession>A0A5B7EKG3</accession>
<name>A0A5B7EKG3_PORTR</name>
<feature type="region of interest" description="Disordered" evidence="1">
    <location>
        <begin position="96"/>
        <end position="127"/>
    </location>
</feature>
<feature type="compositionally biased region" description="Basic and acidic residues" evidence="1">
    <location>
        <begin position="98"/>
        <end position="115"/>
    </location>
</feature>
<evidence type="ECO:0000256" key="1">
    <source>
        <dbReference type="SAM" id="MobiDB-lite"/>
    </source>
</evidence>
<sequence>MVTDGHSETTTARHQEHLSQTKPHTTKRVIKSCIAPNIPNPTLSQPSLPSPPTSPPAPVAPQPATSGNPLDSEGGNGTASDIMLVLLGSDIEDSDFFIETKESEDSSSNSDRDLGDDQTDQPSQQRS</sequence>